<dbReference type="OrthoDB" id="6471045at2759"/>
<name>A0A4Y2BPE7_ARAVE</name>
<reference evidence="1 2" key="1">
    <citation type="journal article" date="2019" name="Sci. Rep.">
        <title>Orb-weaving spider Araneus ventricosus genome elucidates the spidroin gene catalogue.</title>
        <authorList>
            <person name="Kono N."/>
            <person name="Nakamura H."/>
            <person name="Ohtoshi R."/>
            <person name="Moran D.A.P."/>
            <person name="Shinohara A."/>
            <person name="Yoshida Y."/>
            <person name="Fujiwara M."/>
            <person name="Mori M."/>
            <person name="Tomita M."/>
            <person name="Arakawa K."/>
        </authorList>
    </citation>
    <scope>NUCLEOTIDE SEQUENCE [LARGE SCALE GENOMIC DNA]</scope>
</reference>
<accession>A0A4Y2BPE7</accession>
<proteinExistence type="predicted"/>
<sequence length="316" mass="36259">MQFSVYRIFLRITEFRFNPLKSVTGFFTTNRHLYRYSPKISLNGHILQCERNPKYLGFVLDPGITRNKHINLLVTKAKKRLNILKFIFSCDWGADAGTLRTTCISVIRPILEYSYQVYRVTSDANLDKLERIQLSAARIVTGLRSSTLADIVLDEADLQPLHLRSTHNLRKYFSRLFNYNNQHRTANFLRSWQNNQRLKKSSPLGYALKIDALHSLVEFNSLIPIVSQLDSLLNVFFHTELLTHTNKSSQHSEYLRQAALEVINNIPIEATLIYTDGSKNEIRHTDSGVLLSTVGGGRELLLNEEMLTTAQFSAPK</sequence>
<comment type="caution">
    <text evidence="1">The sequence shown here is derived from an EMBL/GenBank/DDBJ whole genome shotgun (WGS) entry which is preliminary data.</text>
</comment>
<dbReference type="AlphaFoldDB" id="A0A4Y2BPE7"/>
<evidence type="ECO:0008006" key="3">
    <source>
        <dbReference type="Google" id="ProtNLM"/>
    </source>
</evidence>
<evidence type="ECO:0000313" key="2">
    <source>
        <dbReference type="Proteomes" id="UP000499080"/>
    </source>
</evidence>
<dbReference type="Proteomes" id="UP000499080">
    <property type="component" value="Unassembled WGS sequence"/>
</dbReference>
<evidence type="ECO:0000313" key="1">
    <source>
        <dbReference type="EMBL" id="GBL93938.1"/>
    </source>
</evidence>
<keyword evidence="2" id="KW-1185">Reference proteome</keyword>
<gene>
    <name evidence="1" type="ORF">AVEN_76672_1</name>
</gene>
<dbReference type="EMBL" id="BGPR01000098">
    <property type="protein sequence ID" value="GBL93938.1"/>
    <property type="molecule type" value="Genomic_DNA"/>
</dbReference>
<organism evidence="1 2">
    <name type="scientific">Araneus ventricosus</name>
    <name type="common">Orbweaver spider</name>
    <name type="synonym">Epeira ventricosa</name>
    <dbReference type="NCBI Taxonomy" id="182803"/>
    <lineage>
        <taxon>Eukaryota</taxon>
        <taxon>Metazoa</taxon>
        <taxon>Ecdysozoa</taxon>
        <taxon>Arthropoda</taxon>
        <taxon>Chelicerata</taxon>
        <taxon>Arachnida</taxon>
        <taxon>Araneae</taxon>
        <taxon>Araneomorphae</taxon>
        <taxon>Entelegynae</taxon>
        <taxon>Araneoidea</taxon>
        <taxon>Araneidae</taxon>
        <taxon>Araneus</taxon>
    </lineage>
</organism>
<protein>
    <recommendedName>
        <fullName evidence="3">Reverse transcriptase domain-containing protein</fullName>
    </recommendedName>
</protein>